<proteinExistence type="predicted"/>
<feature type="region of interest" description="Disordered" evidence="1">
    <location>
        <begin position="1"/>
        <end position="95"/>
    </location>
</feature>
<evidence type="ECO:0000313" key="2">
    <source>
        <dbReference type="EMBL" id="EGZ08288.1"/>
    </source>
</evidence>
<dbReference type="AlphaFoldDB" id="G5A8R2"/>
<dbReference type="Proteomes" id="UP000002640">
    <property type="component" value="Unassembled WGS sequence"/>
</dbReference>
<dbReference type="InParanoid" id="G5A8R2"/>
<feature type="compositionally biased region" description="Low complexity" evidence="1">
    <location>
        <begin position="43"/>
        <end position="56"/>
    </location>
</feature>
<accession>G5A8R2</accession>
<name>G5A8R2_PHYSP</name>
<evidence type="ECO:0000313" key="3">
    <source>
        <dbReference type="Proteomes" id="UP000002640"/>
    </source>
</evidence>
<protein>
    <submittedName>
        <fullName evidence="2">Uncharacterized protein</fullName>
    </submittedName>
</protein>
<dbReference type="EMBL" id="JH159161">
    <property type="protein sequence ID" value="EGZ08288.1"/>
    <property type="molecule type" value="Genomic_DNA"/>
</dbReference>
<feature type="compositionally biased region" description="Polar residues" evidence="1">
    <location>
        <begin position="57"/>
        <end position="75"/>
    </location>
</feature>
<sequence>MAVTKTAVSKNTQQKKASRVKAQHANAPPKKASRKKASKTNDSQKSAPSKASKPKQTQQKSKAANLTDRGASSRTSDGEDVSGETEMQAPSKYAHTTRIQLDGMIRWMEKPSNRAIYLGESTAGKGMTHGAGVTKLSGFASMAEYVHNYAMKNDLRTLDTRANGARH</sequence>
<keyword evidence="3" id="KW-1185">Reference proteome</keyword>
<organism evidence="2 3">
    <name type="scientific">Phytophthora sojae (strain P6497)</name>
    <name type="common">Soybean stem and root rot agent</name>
    <name type="synonym">Phytophthora megasperma f. sp. glycines</name>
    <dbReference type="NCBI Taxonomy" id="1094619"/>
    <lineage>
        <taxon>Eukaryota</taxon>
        <taxon>Sar</taxon>
        <taxon>Stramenopiles</taxon>
        <taxon>Oomycota</taxon>
        <taxon>Peronosporomycetes</taxon>
        <taxon>Peronosporales</taxon>
        <taxon>Peronosporaceae</taxon>
        <taxon>Phytophthora</taxon>
    </lineage>
</organism>
<dbReference type="RefSeq" id="XP_009536460.1">
    <property type="nucleotide sequence ID" value="XM_009538165.1"/>
</dbReference>
<dbReference type="KEGG" id="psoj:PHYSODRAFT_306268"/>
<evidence type="ECO:0000256" key="1">
    <source>
        <dbReference type="SAM" id="MobiDB-lite"/>
    </source>
</evidence>
<reference evidence="2 3" key="1">
    <citation type="journal article" date="2006" name="Science">
        <title>Phytophthora genome sequences uncover evolutionary origins and mechanisms of pathogenesis.</title>
        <authorList>
            <person name="Tyler B.M."/>
            <person name="Tripathy S."/>
            <person name="Zhang X."/>
            <person name="Dehal P."/>
            <person name="Jiang R.H."/>
            <person name="Aerts A."/>
            <person name="Arredondo F.D."/>
            <person name="Baxter L."/>
            <person name="Bensasson D."/>
            <person name="Beynon J.L."/>
            <person name="Chapman J."/>
            <person name="Damasceno C.M."/>
            <person name="Dorrance A.E."/>
            <person name="Dou D."/>
            <person name="Dickerman A.W."/>
            <person name="Dubchak I.L."/>
            <person name="Garbelotto M."/>
            <person name="Gijzen M."/>
            <person name="Gordon S.G."/>
            <person name="Govers F."/>
            <person name="Grunwald N.J."/>
            <person name="Huang W."/>
            <person name="Ivors K.L."/>
            <person name="Jones R.W."/>
            <person name="Kamoun S."/>
            <person name="Krampis K."/>
            <person name="Lamour K.H."/>
            <person name="Lee M.K."/>
            <person name="McDonald W.H."/>
            <person name="Medina M."/>
            <person name="Meijer H.J."/>
            <person name="Nordberg E.K."/>
            <person name="Maclean D.J."/>
            <person name="Ospina-Giraldo M.D."/>
            <person name="Morris P.F."/>
            <person name="Phuntumart V."/>
            <person name="Putnam N.H."/>
            <person name="Rash S."/>
            <person name="Rose J.K."/>
            <person name="Sakihama Y."/>
            <person name="Salamov A.A."/>
            <person name="Savidor A."/>
            <person name="Scheuring C.F."/>
            <person name="Smith B.M."/>
            <person name="Sobral B.W."/>
            <person name="Terry A."/>
            <person name="Torto-Alalibo T.A."/>
            <person name="Win J."/>
            <person name="Xu Z."/>
            <person name="Zhang H."/>
            <person name="Grigoriev I.V."/>
            <person name="Rokhsar D.S."/>
            <person name="Boore J.L."/>
        </authorList>
    </citation>
    <scope>NUCLEOTIDE SEQUENCE [LARGE SCALE GENOMIC DNA]</scope>
    <source>
        <strain evidence="2 3">P6497</strain>
    </source>
</reference>
<gene>
    <name evidence="2" type="ORF">PHYSODRAFT_306268</name>
</gene>
<feature type="compositionally biased region" description="Polar residues" evidence="1">
    <location>
        <begin position="1"/>
        <end position="15"/>
    </location>
</feature>
<dbReference type="GeneID" id="20642693"/>